<dbReference type="KEGG" id="rak:A1C_02145"/>
<proteinExistence type="predicted"/>
<dbReference type="EMBL" id="CP000847">
    <property type="protein sequence ID" value="ABV74736.1"/>
    <property type="molecule type" value="Genomic_DNA"/>
</dbReference>
<dbReference type="AlphaFoldDB" id="A8GMW1"/>
<evidence type="ECO:0000313" key="1">
    <source>
        <dbReference type="EMBL" id="ABV74736.1"/>
    </source>
</evidence>
<protein>
    <submittedName>
        <fullName evidence="1">Cell surface antigen-like protein Sca7</fullName>
    </submittedName>
</protein>
<dbReference type="STRING" id="293614.A1C_02145"/>
<evidence type="ECO:0000313" key="2">
    <source>
        <dbReference type="Proteomes" id="UP000006830"/>
    </source>
</evidence>
<organism evidence="1 2">
    <name type="scientific">Rickettsia akari (strain Hartford)</name>
    <dbReference type="NCBI Taxonomy" id="293614"/>
    <lineage>
        <taxon>Bacteria</taxon>
        <taxon>Pseudomonadati</taxon>
        <taxon>Pseudomonadota</taxon>
        <taxon>Alphaproteobacteria</taxon>
        <taxon>Rickettsiales</taxon>
        <taxon>Rickettsiaceae</taxon>
        <taxon>Rickettsieae</taxon>
        <taxon>Rickettsia</taxon>
        <taxon>spotted fever group</taxon>
    </lineage>
</organism>
<keyword evidence="2" id="KW-1185">Reference proteome</keyword>
<reference evidence="1" key="1">
    <citation type="submission" date="2007-09" db="EMBL/GenBank/DDBJ databases">
        <title>Complete Genome Sequence of Rickettsia akari.</title>
        <authorList>
            <person name="Madan A."/>
            <person name="Fahey J."/>
            <person name="Helton E."/>
            <person name="Ketteman M."/>
            <person name="Madan A."/>
            <person name="Rodrigues S."/>
            <person name="Sanchez A."/>
            <person name="Whiting M."/>
            <person name="Dasch G."/>
            <person name="Eremeeva M."/>
        </authorList>
    </citation>
    <scope>NUCLEOTIDE SEQUENCE</scope>
    <source>
        <strain evidence="1">Hartford</strain>
    </source>
</reference>
<accession>A8GMW1</accession>
<gene>
    <name evidence="1" type="ordered locus">A1C_02145</name>
</gene>
<dbReference type="eggNOG" id="COG4625">
    <property type="taxonomic scope" value="Bacteria"/>
</dbReference>
<dbReference type="Proteomes" id="UP000006830">
    <property type="component" value="Chromosome"/>
</dbReference>
<sequence>MIQQNVSLANDVFVGGVNFTNGGKLQLSKSLSAKNVDFGAKCGTLEFNGNDRYIVQCYYSKRANLYIKRFQYLNG</sequence>
<name>A8GMW1_RICAH</name>
<dbReference type="HOGENOM" id="CLU_2668704_0_0_5"/>